<accession>A0AB38IG32</accession>
<sequence length="85" mass="9901">MKHPKLFFGNMVIAISMCVPLLALAGCDPHGPGCYYRCPICSQWWCYDPRTEFWAPVSTLKMFLSHHSVWKQEHKHRKANHGRTD</sequence>
<evidence type="ECO:0008006" key="4">
    <source>
        <dbReference type="Google" id="ProtNLM"/>
    </source>
</evidence>
<protein>
    <recommendedName>
        <fullName evidence="4">Lipoprotein</fullName>
    </recommendedName>
</protein>
<evidence type="ECO:0000313" key="2">
    <source>
        <dbReference type="EMBL" id="TCE40534.1"/>
    </source>
</evidence>
<gene>
    <name evidence="2" type="ORF">MCC10043_1222</name>
</gene>
<dbReference type="AlphaFoldDB" id="A0AB38IG32"/>
<dbReference type="PROSITE" id="PS51257">
    <property type="entry name" value="PROKAR_LIPOPROTEIN"/>
    <property type="match status" value="1"/>
</dbReference>
<name>A0AB38IG32_BIFLL</name>
<proteinExistence type="predicted"/>
<comment type="caution">
    <text evidence="2">The sequence shown here is derived from an EMBL/GenBank/DDBJ whole genome shotgun (WGS) entry which is preliminary data.</text>
</comment>
<feature type="signal peptide" evidence="1">
    <location>
        <begin position="1"/>
        <end position="25"/>
    </location>
</feature>
<dbReference type="Proteomes" id="UP000292260">
    <property type="component" value="Unassembled WGS sequence"/>
</dbReference>
<feature type="chain" id="PRO_5044187382" description="Lipoprotein" evidence="1">
    <location>
        <begin position="26"/>
        <end position="85"/>
    </location>
</feature>
<dbReference type="EMBL" id="SHQU01000025">
    <property type="protein sequence ID" value="TCE40534.1"/>
    <property type="molecule type" value="Genomic_DNA"/>
</dbReference>
<evidence type="ECO:0000313" key="3">
    <source>
        <dbReference type="Proteomes" id="UP000292260"/>
    </source>
</evidence>
<reference evidence="2 3" key="1">
    <citation type="journal article" date="2018" name="Sci. Rep.">
        <title>Genomic diversity and distribution of Bifidobacterium longum subsp. longum across the human lifespan.</title>
        <authorList>
            <person name="Odamaki T."/>
            <person name="Bottacini F."/>
            <person name="Kato K."/>
            <person name="Mitsuyama E."/>
            <person name="Yoshida K."/>
            <person name="Horigome A."/>
            <person name="Xiao J.Z."/>
            <person name="van Sinderen D."/>
        </authorList>
    </citation>
    <scope>NUCLEOTIDE SEQUENCE [LARGE SCALE GENOMIC DNA]</scope>
    <source>
        <strain evidence="2 3">MCC10043</strain>
    </source>
</reference>
<organism evidence="2 3">
    <name type="scientific">Bifidobacterium longum subsp. longum</name>
    <dbReference type="NCBI Taxonomy" id="1679"/>
    <lineage>
        <taxon>Bacteria</taxon>
        <taxon>Bacillati</taxon>
        <taxon>Actinomycetota</taxon>
        <taxon>Actinomycetes</taxon>
        <taxon>Bifidobacteriales</taxon>
        <taxon>Bifidobacteriaceae</taxon>
        <taxon>Bifidobacterium</taxon>
    </lineage>
</organism>
<keyword evidence="1" id="KW-0732">Signal</keyword>
<evidence type="ECO:0000256" key="1">
    <source>
        <dbReference type="SAM" id="SignalP"/>
    </source>
</evidence>